<evidence type="ECO:0000313" key="1">
    <source>
        <dbReference type="EMBL" id="TWI55546.1"/>
    </source>
</evidence>
<comment type="caution">
    <text evidence="1">The sequence shown here is derived from an EMBL/GenBank/DDBJ whole genome shotgun (WGS) entry which is preliminary data.</text>
</comment>
<dbReference type="Proteomes" id="UP000316905">
    <property type="component" value="Unassembled WGS sequence"/>
</dbReference>
<proteinExistence type="predicted"/>
<reference evidence="1 2" key="1">
    <citation type="journal article" date="2015" name="Stand. Genomic Sci.">
        <title>Genomic Encyclopedia of Bacterial and Archaeal Type Strains, Phase III: the genomes of soil and plant-associated and newly described type strains.</title>
        <authorList>
            <person name="Whitman W.B."/>
            <person name="Woyke T."/>
            <person name="Klenk H.P."/>
            <person name="Zhou Y."/>
            <person name="Lilburn T.G."/>
            <person name="Beck B.J."/>
            <person name="De Vos P."/>
            <person name="Vandamme P."/>
            <person name="Eisen J.A."/>
            <person name="Garrity G."/>
            <person name="Hugenholtz P."/>
            <person name="Kyrpides N.C."/>
        </authorList>
    </citation>
    <scope>NUCLEOTIDE SEQUENCE [LARGE SCALE GENOMIC DNA]</scope>
    <source>
        <strain evidence="1 2">CGMCC 1.6858</strain>
    </source>
</reference>
<evidence type="ECO:0000313" key="2">
    <source>
        <dbReference type="Proteomes" id="UP000316905"/>
    </source>
</evidence>
<sequence>MSTPLSLDAAEKLVVRAFVPLGCVTSANPDGKSFGFSVLNAQGEQVFALAEVTSAQYGNPMALKCLIEEARQEVIQKGETLNAWEMPFITDPDALPPPAVN</sequence>
<dbReference type="AlphaFoldDB" id="A0A562QHM3"/>
<organism evidence="1 2">
    <name type="scientific">Pseudomonas duriflava</name>
    <dbReference type="NCBI Taxonomy" id="459528"/>
    <lineage>
        <taxon>Bacteria</taxon>
        <taxon>Pseudomonadati</taxon>
        <taxon>Pseudomonadota</taxon>
        <taxon>Gammaproteobacteria</taxon>
        <taxon>Pseudomonadales</taxon>
        <taxon>Pseudomonadaceae</taxon>
        <taxon>Pseudomonas</taxon>
    </lineage>
</organism>
<accession>A0A562QHM3</accession>
<protein>
    <recommendedName>
        <fullName evidence="3">DUF3509 domain-containing protein</fullName>
    </recommendedName>
</protein>
<dbReference type="EMBL" id="VLKY01000004">
    <property type="protein sequence ID" value="TWI55546.1"/>
    <property type="molecule type" value="Genomic_DNA"/>
</dbReference>
<gene>
    <name evidence="1" type="ORF">IQ22_01470</name>
</gene>
<evidence type="ECO:0008006" key="3">
    <source>
        <dbReference type="Google" id="ProtNLM"/>
    </source>
</evidence>
<keyword evidence="2" id="KW-1185">Reference proteome</keyword>
<dbReference type="OrthoDB" id="6890042at2"/>
<dbReference type="RefSeq" id="WP_145140233.1">
    <property type="nucleotide sequence ID" value="NZ_VLKY01000004.1"/>
</dbReference>
<name>A0A562QHM3_9PSED</name>